<accession>X1JV29</accession>
<name>X1JV29_9ZZZZ</name>
<proteinExistence type="predicted"/>
<dbReference type="EMBL" id="BARU01045167">
    <property type="protein sequence ID" value="GAH85270.1"/>
    <property type="molecule type" value="Genomic_DNA"/>
</dbReference>
<evidence type="ECO:0000313" key="1">
    <source>
        <dbReference type="EMBL" id="GAH85270.1"/>
    </source>
</evidence>
<gene>
    <name evidence="1" type="ORF">S03H2_68644</name>
</gene>
<feature type="non-terminal residue" evidence="1">
    <location>
        <position position="1"/>
    </location>
</feature>
<dbReference type="AlphaFoldDB" id="X1JV29"/>
<reference evidence="1" key="1">
    <citation type="journal article" date="2014" name="Front. Microbiol.">
        <title>High frequency of phylogenetically diverse reductive dehalogenase-homologous genes in deep subseafloor sedimentary metagenomes.</title>
        <authorList>
            <person name="Kawai M."/>
            <person name="Futagami T."/>
            <person name="Toyoda A."/>
            <person name="Takaki Y."/>
            <person name="Nishi S."/>
            <person name="Hori S."/>
            <person name="Arai W."/>
            <person name="Tsubouchi T."/>
            <person name="Morono Y."/>
            <person name="Uchiyama I."/>
            <person name="Ito T."/>
            <person name="Fujiyama A."/>
            <person name="Inagaki F."/>
            <person name="Takami H."/>
        </authorList>
    </citation>
    <scope>NUCLEOTIDE SEQUENCE</scope>
    <source>
        <strain evidence="1">Expedition CK06-06</strain>
    </source>
</reference>
<organism evidence="1">
    <name type="scientific">marine sediment metagenome</name>
    <dbReference type="NCBI Taxonomy" id="412755"/>
    <lineage>
        <taxon>unclassified sequences</taxon>
        <taxon>metagenomes</taxon>
        <taxon>ecological metagenomes</taxon>
    </lineage>
</organism>
<sequence length="89" mass="9256">ARCNPRLLWTTSSLPAAPTAATLPSGRSRASPRRAGSTCLSGVAFGGAGWVRYADAKDAAAKRILKKPIAAYVEKTYEEGDFASLGIGT</sequence>
<comment type="caution">
    <text evidence="1">The sequence shown here is derived from an EMBL/GenBank/DDBJ whole genome shotgun (WGS) entry which is preliminary data.</text>
</comment>
<protein>
    <submittedName>
        <fullName evidence="1">Uncharacterized protein</fullName>
    </submittedName>
</protein>